<dbReference type="RefSeq" id="WP_221625424.1">
    <property type="nucleotide sequence ID" value="NZ_VFOM01000004.1"/>
</dbReference>
<evidence type="ECO:0000313" key="4">
    <source>
        <dbReference type="Proteomes" id="UP000317998"/>
    </source>
</evidence>
<name>A0A542Y1Q7_9MICO</name>
<dbReference type="Pfam" id="PF22772">
    <property type="entry name" value="WsaF_C"/>
    <property type="match status" value="1"/>
</dbReference>
<dbReference type="InterPro" id="IPR048510">
    <property type="entry name" value="WsaF_N"/>
</dbReference>
<dbReference type="AlphaFoldDB" id="A0A542Y1Q7"/>
<dbReference type="EMBL" id="VFOM01000004">
    <property type="protein sequence ID" value="TQL42009.1"/>
    <property type="molecule type" value="Genomic_DNA"/>
</dbReference>
<protein>
    <recommendedName>
        <fullName evidence="5">Glycosyltransferase involved in cell wall biosynthesis</fullName>
    </recommendedName>
</protein>
<feature type="domain" description="WsaF C-terminal" evidence="2">
    <location>
        <begin position="253"/>
        <end position="373"/>
    </location>
</feature>
<dbReference type="Pfam" id="PF21374">
    <property type="entry name" value="WsaF_N"/>
    <property type="match status" value="1"/>
</dbReference>
<reference evidence="3 4" key="1">
    <citation type="submission" date="2019-06" db="EMBL/GenBank/DDBJ databases">
        <title>Sequencing the genomes of 1000 actinobacteria strains.</title>
        <authorList>
            <person name="Klenk H.-P."/>
        </authorList>
    </citation>
    <scope>NUCLEOTIDE SEQUENCE [LARGE SCALE GENOMIC DNA]</scope>
    <source>
        <strain evidence="3 4">DSM 26477</strain>
    </source>
</reference>
<evidence type="ECO:0000313" key="3">
    <source>
        <dbReference type="EMBL" id="TQL42009.1"/>
    </source>
</evidence>
<dbReference type="Gene3D" id="3.40.50.2000">
    <property type="entry name" value="Glycogen Phosphorylase B"/>
    <property type="match status" value="1"/>
</dbReference>
<proteinExistence type="predicted"/>
<organism evidence="3 4">
    <name type="scientific">Homoserinimonas aerilata</name>
    <dbReference type="NCBI Taxonomy" id="1162970"/>
    <lineage>
        <taxon>Bacteria</taxon>
        <taxon>Bacillati</taxon>
        <taxon>Actinomycetota</taxon>
        <taxon>Actinomycetes</taxon>
        <taxon>Micrococcales</taxon>
        <taxon>Microbacteriaceae</taxon>
        <taxon>Homoserinimonas</taxon>
    </lineage>
</organism>
<evidence type="ECO:0008006" key="5">
    <source>
        <dbReference type="Google" id="ProtNLM"/>
    </source>
</evidence>
<dbReference type="InterPro" id="IPR055050">
    <property type="entry name" value="WsaF_C"/>
</dbReference>
<feature type="domain" description="WsaF N-terminal" evidence="1">
    <location>
        <begin position="177"/>
        <end position="214"/>
    </location>
</feature>
<sequence length="416" mass="46179">MTSTTPLVAPARAVRHLSSRLAKAVSIVRRDGPRAFAQRLARLAYIRLGAATLAEPLLDDDVADSTQLELAVPTVRPARGEALTIGWIMTPPSAGSGGHTTLFRMVRAAEEAGHRCVLFLYDRYAGDIRAQERVIREWWPDLRAEVRNAVDGIDGVDACVASSWESAHVLARRGFSPMRRLYFIQDYEPFFYARGAMYALAEDSYRFGFRCIALGEMIAGLLRSEIGVEPDVTEFGCDTTVYRLLPERERSGVVFFARPDFPRRGYWLARLALQRFHELHPEQEIHFYGSRIAGLPFPTTQHGRLSAEQLNTLYNSCIAGLVLSFTNVSLVPEEMLAAGAIPVMNDEAHAKLVLQNEHAVWAAPTPSRLATALSEVVTRPRISETARAASESVRGVGWARAQADIVRIIEDEVYGL</sequence>
<accession>A0A542Y1Q7</accession>
<dbReference type="SUPFAM" id="SSF53756">
    <property type="entry name" value="UDP-Glycosyltransferase/glycogen phosphorylase"/>
    <property type="match status" value="1"/>
</dbReference>
<gene>
    <name evidence="3" type="ORF">FB562_2599</name>
</gene>
<evidence type="ECO:0000259" key="1">
    <source>
        <dbReference type="Pfam" id="PF21374"/>
    </source>
</evidence>
<comment type="caution">
    <text evidence="3">The sequence shown here is derived from an EMBL/GenBank/DDBJ whole genome shotgun (WGS) entry which is preliminary data.</text>
</comment>
<dbReference type="Gene3D" id="3.40.50.11090">
    <property type="match status" value="1"/>
</dbReference>
<keyword evidence="4" id="KW-1185">Reference proteome</keyword>
<evidence type="ECO:0000259" key="2">
    <source>
        <dbReference type="Pfam" id="PF22772"/>
    </source>
</evidence>
<dbReference type="GO" id="GO:0030247">
    <property type="term" value="F:polysaccharide binding"/>
    <property type="evidence" value="ECO:0007669"/>
    <property type="project" value="InterPro"/>
</dbReference>
<dbReference type="Proteomes" id="UP000317998">
    <property type="component" value="Unassembled WGS sequence"/>
</dbReference>